<dbReference type="PANTHER" id="PTHR43649:SF12">
    <property type="entry name" value="DIACETYLCHITOBIOSE BINDING PROTEIN DASA"/>
    <property type="match status" value="1"/>
</dbReference>
<organism evidence="1 2">
    <name type="scientific">Paenibacillus contaminans</name>
    <dbReference type="NCBI Taxonomy" id="450362"/>
    <lineage>
        <taxon>Bacteria</taxon>
        <taxon>Bacillati</taxon>
        <taxon>Bacillota</taxon>
        <taxon>Bacilli</taxon>
        <taxon>Bacillales</taxon>
        <taxon>Paenibacillaceae</taxon>
        <taxon>Paenibacillus</taxon>
    </lineage>
</organism>
<dbReference type="CDD" id="cd13585">
    <property type="entry name" value="PBP2_TMBP_like"/>
    <property type="match status" value="1"/>
</dbReference>
<evidence type="ECO:0008006" key="3">
    <source>
        <dbReference type="Google" id="ProtNLM"/>
    </source>
</evidence>
<dbReference type="InterPro" id="IPR006059">
    <property type="entry name" value="SBP"/>
</dbReference>
<evidence type="ECO:0000313" key="1">
    <source>
        <dbReference type="EMBL" id="RAV22910.1"/>
    </source>
</evidence>
<dbReference type="Proteomes" id="UP000250369">
    <property type="component" value="Unassembled WGS sequence"/>
</dbReference>
<accession>A0A329MTN6</accession>
<dbReference type="SUPFAM" id="SSF53850">
    <property type="entry name" value="Periplasmic binding protein-like II"/>
    <property type="match status" value="1"/>
</dbReference>
<evidence type="ECO:0000313" key="2">
    <source>
        <dbReference type="Proteomes" id="UP000250369"/>
    </source>
</evidence>
<dbReference type="AlphaFoldDB" id="A0A329MTN6"/>
<sequence length="497" mass="55551">MTAILQLACGYKTREVAKVKKRNNVLPKLIALTMVPALAFTTACSSKTDGGSAGGSASPGAASNSPQAEKKVKLKLVSYSLTTESKWERIYKRWQEKHPNIEVEYKEFPNDEAEYYKALDIAIAGNEYMDVIVTDNPNAVQRGKQGVFLDVNTLAAKDNFDLVENFGSIMKDIQAEGKNYYLPYNINFNLLYYNKDMFDAKGVKYPDENTTYLELVEMAKKLTGGEGANKVYGLALNGGSNAYATLLPLENTGWNWVKQDGTPNFSDQRVKDAFTIYKELFDSGAAPSFVTMGLEKINNRLLFAQKKAAMIINNWWTPVQMSQFRFNDKAVWQNGIDFKIGATYAPRFDSQATPKMQNVTAGYGYGVSAKTKYPQESYEFAKFLATECADIFGLISSYKKADPNQTADIFNKFLDKDKVEHKDIYPQEVVDMIKKVNTETIPATSTGTMPSVDAGVKKALQDQVNRDSVEFYSGKTPIDDFLKKLQTNAEDTVKKLK</sequence>
<dbReference type="Pfam" id="PF01547">
    <property type="entry name" value="SBP_bac_1"/>
    <property type="match status" value="1"/>
</dbReference>
<comment type="caution">
    <text evidence="1">The sequence shown here is derived from an EMBL/GenBank/DDBJ whole genome shotgun (WGS) entry which is preliminary data.</text>
</comment>
<reference evidence="1 2" key="1">
    <citation type="journal article" date="2009" name="Int. J. Syst. Evol. Microbiol.">
        <title>Paenibacillus contaminans sp. nov., isolated from a contaminated laboratory plate.</title>
        <authorList>
            <person name="Chou J.H."/>
            <person name="Lee J.H."/>
            <person name="Lin M.C."/>
            <person name="Chang P.S."/>
            <person name="Arun A.B."/>
            <person name="Young C.C."/>
            <person name="Chen W.M."/>
        </authorList>
    </citation>
    <scope>NUCLEOTIDE SEQUENCE [LARGE SCALE GENOMIC DNA]</scope>
    <source>
        <strain evidence="1 2">CKOBP-6</strain>
    </source>
</reference>
<dbReference type="EMBL" id="QMFB01000001">
    <property type="protein sequence ID" value="RAV22910.1"/>
    <property type="molecule type" value="Genomic_DNA"/>
</dbReference>
<proteinExistence type="predicted"/>
<name>A0A329MTN6_9BACL</name>
<dbReference type="Gene3D" id="3.40.190.10">
    <property type="entry name" value="Periplasmic binding protein-like II"/>
    <property type="match status" value="1"/>
</dbReference>
<keyword evidence="2" id="KW-1185">Reference proteome</keyword>
<protein>
    <recommendedName>
        <fullName evidence="3">Sugar ABC transporter substrate-binding protein</fullName>
    </recommendedName>
</protein>
<gene>
    <name evidence="1" type="ORF">DQG23_01510</name>
</gene>
<dbReference type="InterPro" id="IPR050490">
    <property type="entry name" value="Bact_solute-bd_prot1"/>
</dbReference>
<dbReference type="PANTHER" id="PTHR43649">
    <property type="entry name" value="ARABINOSE-BINDING PROTEIN-RELATED"/>
    <property type="match status" value="1"/>
</dbReference>